<evidence type="ECO:0000259" key="5">
    <source>
        <dbReference type="PROSITE" id="PS51184"/>
    </source>
</evidence>
<dbReference type="PANTHER" id="PTHR12549:SF38">
    <property type="entry name" value="JMJC DOMAIN-CONTAINING HISTONE DEMETHYLASE 2, ISOFORM A"/>
    <property type="match status" value="1"/>
</dbReference>
<evidence type="ECO:0000256" key="1">
    <source>
        <dbReference type="ARBA" id="ARBA00004123"/>
    </source>
</evidence>
<dbReference type="PROSITE" id="PS51184">
    <property type="entry name" value="JMJC"/>
    <property type="match status" value="1"/>
</dbReference>
<dbReference type="GO" id="GO:0006357">
    <property type="term" value="P:regulation of transcription by RNA polymerase II"/>
    <property type="evidence" value="ECO:0007669"/>
    <property type="project" value="TreeGrafter"/>
</dbReference>
<dbReference type="GO" id="GO:0032454">
    <property type="term" value="F:histone H3K9 demethylase activity"/>
    <property type="evidence" value="ECO:0007669"/>
    <property type="project" value="InterPro"/>
</dbReference>
<evidence type="ECO:0000256" key="3">
    <source>
        <dbReference type="ARBA" id="ARBA00023242"/>
    </source>
</evidence>
<dbReference type="Gene3D" id="2.60.120.650">
    <property type="entry name" value="Cupin"/>
    <property type="match status" value="1"/>
</dbReference>
<dbReference type="InterPro" id="IPR045109">
    <property type="entry name" value="LSDs-like"/>
</dbReference>
<dbReference type="GO" id="GO:0031490">
    <property type="term" value="F:chromatin DNA binding"/>
    <property type="evidence" value="ECO:0007669"/>
    <property type="project" value="TreeGrafter"/>
</dbReference>
<dbReference type="SMART" id="SM00558">
    <property type="entry name" value="JmjC"/>
    <property type="match status" value="1"/>
</dbReference>
<evidence type="ECO:0000313" key="6">
    <source>
        <dbReference type="EMBL" id="VWO97863.1"/>
    </source>
</evidence>
<sequence>MFNTPLLPGPLREFQYNLAGCIKPMLQEMKDHERQAGLVRKTPETTHRILCDDQVQRVLAGPSPRGRHVPDWAKAKKAVAEFSYIVPRISSGQEDGFRFLWSNNIPIIMERIGSRLKGRWTPEAFVKSYSGDEVAMIRCGLFAPRTERVTVQSFFNEFRRPSASRDDVVKVKDWPPSADFCEKFLEYFRDFMEAVPIPSYTRDNGFMNLAAHYPKSRSGCKSFKPDLGPKMYVATRDLHDQGSTPLHVDVTSAINLLVHVEPDDVEEPSEVGATWEIFRAVDAPLIRAYLRRKGHPSTDPIHAQDTYLTEDMLLELAQEHVKPFRISQALGEAVFIPAGCPHQVSNRRACIKIACDFLCVEGVEASNAVSAEFREIHREDVLQLDAMLWYSWQSVSQLLELCTEDDANQGTGPSRRERKRKASRETSKAKADNIRKKRQRKAEVNPGVYNSGTFQYWCPHPACAGSNRPPFDFNGVLSHLRGRHELVIDQSWRTLPTLSPDELVEEFKLKFS</sequence>
<dbReference type="GO" id="GO:0000785">
    <property type="term" value="C:chromatin"/>
    <property type="evidence" value="ECO:0007669"/>
    <property type="project" value="TreeGrafter"/>
</dbReference>
<evidence type="ECO:0000256" key="2">
    <source>
        <dbReference type="ARBA" id="ARBA00022723"/>
    </source>
</evidence>
<feature type="region of interest" description="Disordered" evidence="4">
    <location>
        <begin position="406"/>
        <end position="443"/>
    </location>
</feature>
<keyword evidence="3" id="KW-0539">Nucleus</keyword>
<gene>
    <name evidence="6" type="primary">G4N3W1</name>
</gene>
<keyword evidence="2" id="KW-0479">Metal-binding</keyword>
<dbReference type="Pfam" id="PF02373">
    <property type="entry name" value="JmjC"/>
    <property type="match status" value="1"/>
</dbReference>
<dbReference type="GO" id="GO:0046872">
    <property type="term" value="F:metal ion binding"/>
    <property type="evidence" value="ECO:0007669"/>
    <property type="project" value="UniProtKB-KW"/>
</dbReference>
<accession>A0A5K1JYI7</accession>
<protein>
    <submittedName>
        <fullName evidence="6">Zn(2)-C6 fungal-type domain-containing protein</fullName>
    </submittedName>
</protein>
<feature type="compositionally biased region" description="Basic and acidic residues" evidence="4">
    <location>
        <begin position="423"/>
        <end position="434"/>
    </location>
</feature>
<dbReference type="GO" id="GO:0000118">
    <property type="term" value="C:histone deacetylase complex"/>
    <property type="evidence" value="ECO:0007669"/>
    <property type="project" value="TreeGrafter"/>
</dbReference>
<proteinExistence type="predicted"/>
<organism evidence="6">
    <name type="scientific">Ganoderma boninense</name>
    <dbReference type="NCBI Taxonomy" id="34458"/>
    <lineage>
        <taxon>Eukaryota</taxon>
        <taxon>Fungi</taxon>
        <taxon>Dikarya</taxon>
        <taxon>Basidiomycota</taxon>
        <taxon>Agaricomycotina</taxon>
        <taxon>Agaricomycetes</taxon>
        <taxon>Polyporales</taxon>
        <taxon>Polyporaceae</taxon>
        <taxon>Ganoderma</taxon>
    </lineage>
</organism>
<dbReference type="SUPFAM" id="SSF51197">
    <property type="entry name" value="Clavaminate synthase-like"/>
    <property type="match status" value="1"/>
</dbReference>
<reference evidence="6" key="1">
    <citation type="submission" date="2019-10" db="EMBL/GenBank/DDBJ databases">
        <authorList>
            <person name="Nor Muhammad N."/>
        </authorList>
    </citation>
    <scope>NUCLEOTIDE SEQUENCE</scope>
</reference>
<feature type="domain" description="JmjC" evidence="5">
    <location>
        <begin position="186"/>
        <end position="374"/>
    </location>
</feature>
<dbReference type="EMBL" id="LR726575">
    <property type="protein sequence ID" value="VWO97863.1"/>
    <property type="molecule type" value="Genomic_DNA"/>
</dbReference>
<comment type="subcellular location">
    <subcellularLocation>
        <location evidence="1">Nucleus</location>
    </subcellularLocation>
</comment>
<dbReference type="PANTHER" id="PTHR12549">
    <property type="entry name" value="JMJC DOMAIN-CONTAINING HISTONE DEMETHYLATION PROTEIN"/>
    <property type="match status" value="1"/>
</dbReference>
<dbReference type="GO" id="GO:0003712">
    <property type="term" value="F:transcription coregulator activity"/>
    <property type="evidence" value="ECO:0007669"/>
    <property type="project" value="TreeGrafter"/>
</dbReference>
<dbReference type="InterPro" id="IPR003347">
    <property type="entry name" value="JmjC_dom"/>
</dbReference>
<evidence type="ECO:0000256" key="4">
    <source>
        <dbReference type="SAM" id="MobiDB-lite"/>
    </source>
</evidence>
<dbReference type="AlphaFoldDB" id="A0A5K1JYI7"/>
<name>A0A5K1JYI7_9APHY</name>